<evidence type="ECO:0000256" key="3">
    <source>
        <dbReference type="ARBA" id="ARBA00022475"/>
    </source>
</evidence>
<keyword evidence="2" id="KW-0813">Transport</keyword>
<keyword evidence="7" id="KW-0249">Electron transport</keyword>
<organism evidence="14 15">
    <name type="scientific">Roseivivax isoporae LMG 25204</name>
    <dbReference type="NCBI Taxonomy" id="1449351"/>
    <lineage>
        <taxon>Bacteria</taxon>
        <taxon>Pseudomonadati</taxon>
        <taxon>Pseudomonadota</taxon>
        <taxon>Alphaproteobacteria</taxon>
        <taxon>Rhodobacterales</taxon>
        <taxon>Roseobacteraceae</taxon>
        <taxon>Roseivivax</taxon>
    </lineage>
</organism>
<evidence type="ECO:0000256" key="2">
    <source>
        <dbReference type="ARBA" id="ARBA00022448"/>
    </source>
</evidence>
<dbReference type="GO" id="GO:0005886">
    <property type="term" value="C:plasma membrane"/>
    <property type="evidence" value="ECO:0007669"/>
    <property type="project" value="UniProtKB-SubCell"/>
</dbReference>
<dbReference type="PRINTS" id="PR00604">
    <property type="entry name" value="CYTCHRMECIAB"/>
</dbReference>
<evidence type="ECO:0000256" key="9">
    <source>
        <dbReference type="ARBA" id="ARBA00023004"/>
    </source>
</evidence>
<dbReference type="Pfam" id="PF00034">
    <property type="entry name" value="Cytochrom_C"/>
    <property type="match status" value="1"/>
</dbReference>
<evidence type="ECO:0000313" key="14">
    <source>
        <dbReference type="EMBL" id="ETX29867.1"/>
    </source>
</evidence>
<feature type="region of interest" description="Disordered" evidence="12">
    <location>
        <begin position="181"/>
        <end position="295"/>
    </location>
</feature>
<dbReference type="GO" id="GO:0020037">
    <property type="term" value="F:heme binding"/>
    <property type="evidence" value="ECO:0007669"/>
    <property type="project" value="InterPro"/>
</dbReference>
<keyword evidence="15" id="KW-1185">Reference proteome</keyword>
<evidence type="ECO:0000256" key="8">
    <source>
        <dbReference type="ARBA" id="ARBA00022989"/>
    </source>
</evidence>
<dbReference type="SUPFAM" id="SSF46626">
    <property type="entry name" value="Cytochrome c"/>
    <property type="match status" value="2"/>
</dbReference>
<feature type="domain" description="Cytochrome c" evidence="13">
    <location>
        <begin position="302"/>
        <end position="400"/>
    </location>
</feature>
<dbReference type="EMBL" id="JAME01000006">
    <property type="protein sequence ID" value="ETX29867.1"/>
    <property type="molecule type" value="Genomic_DNA"/>
</dbReference>
<reference evidence="14 15" key="1">
    <citation type="submission" date="2014-01" db="EMBL/GenBank/DDBJ databases">
        <title>Roseivivax isoporae LMG 25204 Genome Sequencing.</title>
        <authorList>
            <person name="Lai Q."/>
            <person name="Li G."/>
            <person name="Shao Z."/>
        </authorList>
    </citation>
    <scope>NUCLEOTIDE SEQUENCE [LARGE SCALE GENOMIC DNA]</scope>
    <source>
        <strain evidence="14 15">LMG 25204</strain>
    </source>
</reference>
<evidence type="ECO:0000256" key="12">
    <source>
        <dbReference type="SAM" id="MobiDB-lite"/>
    </source>
</evidence>
<protein>
    <submittedName>
        <fullName evidence="14">Cytochrome C</fullName>
    </submittedName>
</protein>
<keyword evidence="9 11" id="KW-0408">Iron</keyword>
<dbReference type="Gene3D" id="1.10.760.10">
    <property type="entry name" value="Cytochrome c-like domain"/>
    <property type="match status" value="2"/>
</dbReference>
<comment type="subcellular location">
    <subcellularLocation>
        <location evidence="1">Cell membrane</location>
        <topology evidence="1">Single-pass membrane protein</topology>
    </subcellularLocation>
</comment>
<evidence type="ECO:0000259" key="13">
    <source>
        <dbReference type="PROSITE" id="PS51007"/>
    </source>
</evidence>
<dbReference type="InterPro" id="IPR009056">
    <property type="entry name" value="Cyt_c-like_dom"/>
</dbReference>
<dbReference type="OrthoDB" id="9805828at2"/>
<evidence type="ECO:0000256" key="7">
    <source>
        <dbReference type="ARBA" id="ARBA00022982"/>
    </source>
</evidence>
<evidence type="ECO:0000256" key="4">
    <source>
        <dbReference type="ARBA" id="ARBA00022617"/>
    </source>
</evidence>
<evidence type="ECO:0000313" key="15">
    <source>
        <dbReference type="Proteomes" id="UP000023430"/>
    </source>
</evidence>
<dbReference type="Proteomes" id="UP000023430">
    <property type="component" value="Unassembled WGS sequence"/>
</dbReference>
<evidence type="ECO:0000256" key="10">
    <source>
        <dbReference type="ARBA" id="ARBA00023136"/>
    </source>
</evidence>
<gene>
    <name evidence="14" type="ORF">RISW2_19605</name>
</gene>
<dbReference type="InterPro" id="IPR002327">
    <property type="entry name" value="Cyt_c_1A/1B"/>
</dbReference>
<evidence type="ECO:0000256" key="11">
    <source>
        <dbReference type="PROSITE-ProRule" id="PRU00433"/>
    </source>
</evidence>
<evidence type="ECO:0000256" key="6">
    <source>
        <dbReference type="ARBA" id="ARBA00022723"/>
    </source>
</evidence>
<keyword evidence="3" id="KW-1003">Cell membrane</keyword>
<feature type="domain" description="Cytochrome c" evidence="13">
    <location>
        <begin position="73"/>
        <end position="174"/>
    </location>
</feature>
<evidence type="ECO:0000256" key="1">
    <source>
        <dbReference type="ARBA" id="ARBA00004162"/>
    </source>
</evidence>
<dbReference type="eggNOG" id="COG3474">
    <property type="taxonomic scope" value="Bacteria"/>
</dbReference>
<evidence type="ECO:0000256" key="5">
    <source>
        <dbReference type="ARBA" id="ARBA00022692"/>
    </source>
</evidence>
<dbReference type="STRING" id="1449351.RISW2_19605"/>
<keyword evidence="8" id="KW-1133">Transmembrane helix</keyword>
<keyword evidence="10" id="KW-0472">Membrane</keyword>
<name>X7FAB6_9RHOB</name>
<dbReference type="RefSeq" id="WP_043767500.1">
    <property type="nucleotide sequence ID" value="NZ_JAME01000006.1"/>
</dbReference>
<sequence length="401" mass="41281">MFDTMTFTKVVGGFCGALLVFLLGKWAGETIYHVGDAGHGEEHTAAWVIETGEEDAGAEEEAPADFASLWANADADAGERVFNSCRACHQLEEGANAVGPYLYGVVGREIGSADGYGSYSGALSEQGADVWDPETLSNFLENPQGWAPGTSMSYSGVKDAEDRVNLIAYLNTFGGNAEVGAPAEGGDAAGSEEEAAAGDDAASEEQATEEAAAEDAPAEEQATEEAAAEEAPAEEQASDEAAAEEAPAEEQASDDAAAEEPATEQAAAEEAPAEEQATEEAAAEEAPADAGGDAGSAILANADAAAGERVFNKCRACHKVDGTDGVGPHLNGVVGREVDSVEGYNYSGALEEAADVWTPENLDAFLENPRGYAPGTKMSFAGLRSEEERANVIAYLQSTGN</sequence>
<accession>X7FAB6</accession>
<dbReference type="PROSITE" id="PS51007">
    <property type="entry name" value="CYTC"/>
    <property type="match status" value="2"/>
</dbReference>
<feature type="compositionally biased region" description="Acidic residues" evidence="12">
    <location>
        <begin position="190"/>
        <end position="262"/>
    </location>
</feature>
<dbReference type="PANTHER" id="PTHR11961">
    <property type="entry name" value="CYTOCHROME C"/>
    <property type="match status" value="1"/>
</dbReference>
<keyword evidence="4 11" id="KW-0349">Heme</keyword>
<dbReference type="GO" id="GO:0046872">
    <property type="term" value="F:metal ion binding"/>
    <property type="evidence" value="ECO:0007669"/>
    <property type="project" value="UniProtKB-KW"/>
</dbReference>
<proteinExistence type="predicted"/>
<keyword evidence="5" id="KW-0812">Transmembrane</keyword>
<dbReference type="InterPro" id="IPR036909">
    <property type="entry name" value="Cyt_c-like_dom_sf"/>
</dbReference>
<dbReference type="GO" id="GO:0009055">
    <property type="term" value="F:electron transfer activity"/>
    <property type="evidence" value="ECO:0007669"/>
    <property type="project" value="InterPro"/>
</dbReference>
<dbReference type="PATRIC" id="fig|1449351.3.peg.1050"/>
<dbReference type="AlphaFoldDB" id="X7FAB6"/>
<feature type="compositionally biased region" description="Acidic residues" evidence="12">
    <location>
        <begin position="271"/>
        <end position="287"/>
    </location>
</feature>
<keyword evidence="6 11" id="KW-0479">Metal-binding</keyword>
<comment type="caution">
    <text evidence="14">The sequence shown here is derived from an EMBL/GenBank/DDBJ whole genome shotgun (WGS) entry which is preliminary data.</text>
</comment>
<dbReference type="FunFam" id="1.10.760.10:FF:000026">
    <property type="entry name" value="Cytochrome C, membrane-bound"/>
    <property type="match status" value="1"/>
</dbReference>